<protein>
    <submittedName>
        <fullName evidence="4">ABC transporter substrate-binding protein</fullName>
    </submittedName>
</protein>
<dbReference type="EMBL" id="PKUN01000014">
    <property type="protein sequence ID" value="PLX61591.1"/>
    <property type="molecule type" value="Genomic_DNA"/>
</dbReference>
<evidence type="ECO:0000256" key="1">
    <source>
        <dbReference type="ARBA" id="ARBA00010062"/>
    </source>
</evidence>
<dbReference type="PROSITE" id="PS51318">
    <property type="entry name" value="TAT"/>
    <property type="match status" value="1"/>
</dbReference>
<dbReference type="InterPro" id="IPR028082">
    <property type="entry name" value="Peripla_BP_I"/>
</dbReference>
<dbReference type="NCBIfam" id="TIGR01409">
    <property type="entry name" value="TAT_signal_seq"/>
    <property type="match status" value="1"/>
</dbReference>
<evidence type="ECO:0000313" key="5">
    <source>
        <dbReference type="Proteomes" id="UP000235015"/>
    </source>
</evidence>
<dbReference type="SUPFAM" id="SSF53822">
    <property type="entry name" value="Periplasmic binding protein-like I"/>
    <property type="match status" value="1"/>
</dbReference>
<gene>
    <name evidence="4" type="ORF">C0630_10545</name>
</gene>
<evidence type="ECO:0000256" key="2">
    <source>
        <dbReference type="ARBA" id="ARBA00022729"/>
    </source>
</evidence>
<dbReference type="STRING" id="1111735.GCA_000428045_01735"/>
<evidence type="ECO:0000259" key="3">
    <source>
        <dbReference type="Pfam" id="PF13458"/>
    </source>
</evidence>
<sequence>MDKRSCTDLSRRNAIKTLAGVGLTAGFASMSAMSNVAVADTGRTIKIGYVTPLTGPLAPFGEADSYVIEQMREHFKTGIEVAGKLHPVEIIVKNSESNITKAGAVAADLILRDEIDLMLVAAAPETINPVADQCEFNEIPCISTVSPWQPWLFGRGGSPEKGFDWTYHFFWGLEDVIGVFLDMWQSVDTNMSVGGLFANDTDGNAWGDREFGLPPALAIDGFNLIDPGRYQVMNSDFSAYISAFKEANCQIVTGNMIPPDVKTFWTQAKQQGFTPKVMSIGKGLLFPTAVEAMGDLAEGLSCEVWWSPNHPFKSSLTGKSASEIAMAYENATGRQWTQPLGYSHALFEVAADVLRRTTNIDKRASIRDAITTTSVQTVVGPVSWGNGPAKNVAKTPLVGGQWVKGDKFKYDLVIVNNKAAPHIPRGGELKLIS</sequence>
<proteinExistence type="inferred from homology"/>
<dbReference type="InterPro" id="IPR051010">
    <property type="entry name" value="BCAA_transport"/>
</dbReference>
<dbReference type="Proteomes" id="UP000235015">
    <property type="component" value="Unassembled WGS sequence"/>
</dbReference>
<dbReference type="CDD" id="cd06337">
    <property type="entry name" value="PBP1_ABC_ligand_binding-like"/>
    <property type="match status" value="1"/>
</dbReference>
<accession>A0A2N6CWF3</accession>
<evidence type="ECO:0000313" key="4">
    <source>
        <dbReference type="EMBL" id="PLX61591.1"/>
    </source>
</evidence>
<dbReference type="Gene3D" id="3.40.50.2300">
    <property type="match status" value="3"/>
</dbReference>
<keyword evidence="2" id="KW-0732">Signal</keyword>
<dbReference type="Pfam" id="PF13458">
    <property type="entry name" value="Peripla_BP_6"/>
    <property type="match status" value="1"/>
</dbReference>
<dbReference type="InterPro" id="IPR028081">
    <property type="entry name" value="Leu-bd"/>
</dbReference>
<reference evidence="4 5" key="1">
    <citation type="submission" date="2017-11" db="EMBL/GenBank/DDBJ databases">
        <title>Genome-resolved metagenomics identifies genetic mobility, metabolic interactions, and unexpected diversity in perchlorate-reducing communities.</title>
        <authorList>
            <person name="Barnum T.P."/>
            <person name="Figueroa I.A."/>
            <person name="Carlstrom C.I."/>
            <person name="Lucas L.N."/>
            <person name="Engelbrektson A.L."/>
            <person name="Coates J.D."/>
        </authorList>
    </citation>
    <scope>NUCLEOTIDE SEQUENCE [LARGE SCALE GENOMIC DNA]</scope>
    <source>
        <strain evidence="4">BM301</strain>
    </source>
</reference>
<comment type="caution">
    <text evidence="4">The sequence shown here is derived from an EMBL/GenBank/DDBJ whole genome shotgun (WGS) entry which is preliminary data.</text>
</comment>
<dbReference type="AlphaFoldDB" id="A0A2N6CWF3"/>
<dbReference type="PANTHER" id="PTHR30483">
    <property type="entry name" value="LEUCINE-SPECIFIC-BINDING PROTEIN"/>
    <property type="match status" value="1"/>
</dbReference>
<feature type="domain" description="Leucine-binding protein" evidence="3">
    <location>
        <begin position="44"/>
        <end position="403"/>
    </location>
</feature>
<name>A0A2N6CWF3_9GAMM</name>
<comment type="similarity">
    <text evidence="1">Belongs to the leucine-binding protein family.</text>
</comment>
<dbReference type="InterPro" id="IPR019546">
    <property type="entry name" value="TAT_signal_bac_arc"/>
</dbReference>
<organism evidence="4 5">
    <name type="scientific">Sedimenticola selenatireducens</name>
    <dbReference type="NCBI Taxonomy" id="191960"/>
    <lineage>
        <taxon>Bacteria</taxon>
        <taxon>Pseudomonadati</taxon>
        <taxon>Pseudomonadota</taxon>
        <taxon>Gammaproteobacteria</taxon>
        <taxon>Chromatiales</taxon>
        <taxon>Sedimenticolaceae</taxon>
        <taxon>Sedimenticola</taxon>
    </lineage>
</organism>
<dbReference type="PANTHER" id="PTHR30483:SF6">
    <property type="entry name" value="PERIPLASMIC BINDING PROTEIN OF ABC TRANSPORTER FOR NATURAL AMINO ACIDS"/>
    <property type="match status" value="1"/>
</dbReference>
<dbReference type="InterPro" id="IPR006311">
    <property type="entry name" value="TAT_signal"/>
</dbReference>